<dbReference type="RefSeq" id="WP_115417022.1">
    <property type="nucleotide sequence ID" value="NZ_CP031357.1"/>
</dbReference>
<dbReference type="EMBL" id="CP031357">
    <property type="protein sequence ID" value="AXK42844.1"/>
    <property type="molecule type" value="Genomic_DNA"/>
</dbReference>
<evidence type="ECO:0008006" key="4">
    <source>
        <dbReference type="Google" id="ProtNLM"/>
    </source>
</evidence>
<dbReference type="AlphaFoldDB" id="A0A345YFZ2"/>
<organism evidence="2 3">
    <name type="scientific">Erythrobacter aureus</name>
    <dbReference type="NCBI Taxonomy" id="2182384"/>
    <lineage>
        <taxon>Bacteria</taxon>
        <taxon>Pseudomonadati</taxon>
        <taxon>Pseudomonadota</taxon>
        <taxon>Alphaproteobacteria</taxon>
        <taxon>Sphingomonadales</taxon>
        <taxon>Erythrobacteraceae</taxon>
        <taxon>Erythrobacter/Porphyrobacter group</taxon>
        <taxon>Erythrobacter</taxon>
    </lineage>
</organism>
<dbReference type="PANTHER" id="PTHR36932:SF1">
    <property type="entry name" value="CAPSULAR POLYSACCHARIDE BIOSYNTHESIS PROTEIN"/>
    <property type="match status" value="1"/>
</dbReference>
<dbReference type="Proteomes" id="UP000254508">
    <property type="component" value="Chromosome"/>
</dbReference>
<evidence type="ECO:0000313" key="2">
    <source>
        <dbReference type="EMBL" id="AXK42844.1"/>
    </source>
</evidence>
<keyword evidence="1" id="KW-0472">Membrane</keyword>
<dbReference type="InterPro" id="IPR042099">
    <property type="entry name" value="ANL_N_sf"/>
</dbReference>
<dbReference type="KEGG" id="err:DVR09_11355"/>
<evidence type="ECO:0000256" key="1">
    <source>
        <dbReference type="SAM" id="Phobius"/>
    </source>
</evidence>
<evidence type="ECO:0000313" key="3">
    <source>
        <dbReference type="Proteomes" id="UP000254508"/>
    </source>
</evidence>
<protein>
    <recommendedName>
        <fullName evidence="4">Phenylacetate--CoA ligase family protein</fullName>
    </recommendedName>
</protein>
<keyword evidence="3" id="KW-1185">Reference proteome</keyword>
<dbReference type="OrthoDB" id="580775at2"/>
<feature type="transmembrane region" description="Helical" evidence="1">
    <location>
        <begin position="12"/>
        <end position="31"/>
    </location>
</feature>
<name>A0A345YFZ2_9SPHN</name>
<reference evidence="3" key="1">
    <citation type="submission" date="2018-07" db="EMBL/GenBank/DDBJ databases">
        <title>Genome sequence of Erythrobacter strain YH-07, an antagonistic bacterium isolated from Yellow Sea.</title>
        <authorList>
            <person name="Tang T."/>
            <person name="Liu Q."/>
            <person name="Sun X."/>
        </authorList>
    </citation>
    <scope>NUCLEOTIDE SEQUENCE [LARGE SCALE GENOMIC DNA]</scope>
    <source>
        <strain evidence="3">YH-07</strain>
    </source>
</reference>
<dbReference type="Gene3D" id="3.40.50.12780">
    <property type="entry name" value="N-terminal domain of ligase-like"/>
    <property type="match status" value="1"/>
</dbReference>
<proteinExistence type="predicted"/>
<gene>
    <name evidence="2" type="ORF">DVR09_11355</name>
</gene>
<sequence>MAASYRTKIVDLIPVWGIAVLANGLGGYYRMNRYSSEMRRTLAEWLKLEKYDQQELEAFQIDRLRYIARVAYTTPYYKKVFAKVGFDPEKITSLDDIKRLPVLGKDDLRQHGAEMIVTSNKAPRIKRHSSGTTGQPVTFYQPKRMAFAQGYAMLYQFYSWFGFSPLGRRATMAGRYMGHKPRGVVIRNYFENQLLLGVHSLSTLSVQDYMSALEKFSPELLQAHPLPC</sequence>
<dbReference type="PANTHER" id="PTHR36932">
    <property type="entry name" value="CAPSULAR POLYSACCHARIDE BIOSYNTHESIS PROTEIN"/>
    <property type="match status" value="1"/>
</dbReference>
<keyword evidence="1" id="KW-0812">Transmembrane</keyword>
<dbReference type="InterPro" id="IPR053158">
    <property type="entry name" value="CapK_Type1_Caps_Biosynth"/>
</dbReference>
<keyword evidence="1" id="KW-1133">Transmembrane helix</keyword>
<accession>A0A345YFZ2</accession>